<dbReference type="OrthoDB" id="5410178at2759"/>
<feature type="transmembrane region" description="Helical" evidence="5">
    <location>
        <begin position="384"/>
        <end position="401"/>
    </location>
</feature>
<dbReference type="Proteomes" id="UP000244855">
    <property type="component" value="Unassembled WGS sequence"/>
</dbReference>
<proteinExistence type="predicted"/>
<dbReference type="PROSITE" id="PS50850">
    <property type="entry name" value="MFS"/>
    <property type="match status" value="1"/>
</dbReference>
<dbReference type="PANTHER" id="PTHR23502:SF157">
    <property type="entry name" value="MAJOR FACILITATOR SUPERFAMILY (MFS) PROFILE DOMAIN-CONTAINING PROTEIN-RELATED"/>
    <property type="match status" value="1"/>
</dbReference>
<name>A0A2V1DBS3_9PLEO</name>
<feature type="transmembrane region" description="Helical" evidence="5">
    <location>
        <begin position="450"/>
        <end position="470"/>
    </location>
</feature>
<organism evidence="7 8">
    <name type="scientific">Periconia macrospinosa</name>
    <dbReference type="NCBI Taxonomy" id="97972"/>
    <lineage>
        <taxon>Eukaryota</taxon>
        <taxon>Fungi</taxon>
        <taxon>Dikarya</taxon>
        <taxon>Ascomycota</taxon>
        <taxon>Pezizomycotina</taxon>
        <taxon>Dothideomycetes</taxon>
        <taxon>Pleosporomycetidae</taxon>
        <taxon>Pleosporales</taxon>
        <taxon>Massarineae</taxon>
        <taxon>Periconiaceae</taxon>
        <taxon>Periconia</taxon>
    </lineage>
</organism>
<dbReference type="GO" id="GO:0016020">
    <property type="term" value="C:membrane"/>
    <property type="evidence" value="ECO:0007669"/>
    <property type="project" value="UniProtKB-SubCell"/>
</dbReference>
<evidence type="ECO:0000256" key="3">
    <source>
        <dbReference type="ARBA" id="ARBA00022989"/>
    </source>
</evidence>
<evidence type="ECO:0000313" key="8">
    <source>
        <dbReference type="Proteomes" id="UP000244855"/>
    </source>
</evidence>
<keyword evidence="3 5" id="KW-1133">Transmembrane helix</keyword>
<feature type="transmembrane region" description="Helical" evidence="5">
    <location>
        <begin position="202"/>
        <end position="221"/>
    </location>
</feature>
<sequence length="500" mass="55179">MDRPVSPSLQAHLAARGFELESTNCVKWSKTNPRHPRNWSVWRKTFDFGLLIFLDFFTTVISTAGTFSSHSASHKLHIGKSLSLFSFVTTYMIAQAIGGVFFPPYSESFGRKKLFVTSTALYCVSSIMIGNLNHIGAVIAGRFLSGLSSALPTVVIAGSAEDMFDSGRRIWMLYAWAVAANVGICIGPIFGTAVVTSIGWHWVFHISAIVSALCTILLLFIKESRPSQVLSNELARLHNETNNQSLHIDNPDHAPDLQTFARVAMFRPLQLFFTEPIVFVSSILGAVVFGLLYLFTEAIPIVYESFGFTPFQSSLAFLPIIIGFFSGVGTRLYDQHLYTTKLRNNKPFQPEQKLIGFVIGAPALAVGLWWFAWTVPPRVVHVPWVVSMLSLFLVGYATNEFDCTLAGYLADSYTIFAASAFAPTAFLRSLCCATFPLFTRGMYAELDANVASSVLAAVATVFCFAPALFISRGRRLRERSAFAKISLEANRVNDLDREGS</sequence>
<keyword evidence="4 5" id="KW-0472">Membrane</keyword>
<dbReference type="InterPro" id="IPR036259">
    <property type="entry name" value="MFS_trans_sf"/>
</dbReference>
<dbReference type="InterPro" id="IPR020846">
    <property type="entry name" value="MFS_dom"/>
</dbReference>
<evidence type="ECO:0000256" key="5">
    <source>
        <dbReference type="SAM" id="Phobius"/>
    </source>
</evidence>
<dbReference type="EMBL" id="KZ805491">
    <property type="protein sequence ID" value="PVH95586.1"/>
    <property type="molecule type" value="Genomic_DNA"/>
</dbReference>
<dbReference type="SUPFAM" id="SSF103473">
    <property type="entry name" value="MFS general substrate transporter"/>
    <property type="match status" value="1"/>
</dbReference>
<dbReference type="STRING" id="97972.A0A2V1DBS3"/>
<feature type="domain" description="Major facilitator superfamily (MFS) profile" evidence="6">
    <location>
        <begin position="44"/>
        <end position="474"/>
    </location>
</feature>
<feature type="transmembrane region" description="Helical" evidence="5">
    <location>
        <begin position="170"/>
        <end position="190"/>
    </location>
</feature>
<feature type="transmembrane region" description="Helical" evidence="5">
    <location>
        <begin position="48"/>
        <end position="70"/>
    </location>
</feature>
<dbReference type="GO" id="GO:0022857">
    <property type="term" value="F:transmembrane transporter activity"/>
    <property type="evidence" value="ECO:0007669"/>
    <property type="project" value="InterPro"/>
</dbReference>
<dbReference type="Pfam" id="PF07690">
    <property type="entry name" value="MFS_1"/>
    <property type="match status" value="1"/>
</dbReference>
<feature type="transmembrane region" description="Helical" evidence="5">
    <location>
        <begin position="315"/>
        <end position="333"/>
    </location>
</feature>
<protein>
    <submittedName>
        <fullName evidence="7">MFS multidrug transporter</fullName>
    </submittedName>
</protein>
<feature type="transmembrane region" description="Helical" evidence="5">
    <location>
        <begin position="139"/>
        <end position="158"/>
    </location>
</feature>
<evidence type="ECO:0000256" key="2">
    <source>
        <dbReference type="ARBA" id="ARBA00022692"/>
    </source>
</evidence>
<dbReference type="Gene3D" id="1.20.1250.20">
    <property type="entry name" value="MFS general substrate transporter like domains"/>
    <property type="match status" value="1"/>
</dbReference>
<feature type="transmembrane region" description="Helical" evidence="5">
    <location>
        <begin position="413"/>
        <end position="438"/>
    </location>
</feature>
<evidence type="ECO:0000256" key="4">
    <source>
        <dbReference type="ARBA" id="ARBA00023136"/>
    </source>
</evidence>
<accession>A0A2V1DBS3</accession>
<feature type="transmembrane region" description="Helical" evidence="5">
    <location>
        <begin position="354"/>
        <end position="372"/>
    </location>
</feature>
<feature type="transmembrane region" description="Helical" evidence="5">
    <location>
        <begin position="82"/>
        <end position="102"/>
    </location>
</feature>
<reference evidence="7 8" key="1">
    <citation type="journal article" date="2018" name="Sci. Rep.">
        <title>Comparative genomics provides insights into the lifestyle and reveals functional heterogeneity of dark septate endophytic fungi.</title>
        <authorList>
            <person name="Knapp D.G."/>
            <person name="Nemeth J.B."/>
            <person name="Barry K."/>
            <person name="Hainaut M."/>
            <person name="Henrissat B."/>
            <person name="Johnson J."/>
            <person name="Kuo A."/>
            <person name="Lim J.H.P."/>
            <person name="Lipzen A."/>
            <person name="Nolan M."/>
            <person name="Ohm R.A."/>
            <person name="Tamas L."/>
            <person name="Grigoriev I.V."/>
            <person name="Spatafora J.W."/>
            <person name="Nagy L.G."/>
            <person name="Kovacs G.M."/>
        </authorList>
    </citation>
    <scope>NUCLEOTIDE SEQUENCE [LARGE SCALE GENOMIC DNA]</scope>
    <source>
        <strain evidence="7 8">DSE2036</strain>
    </source>
</reference>
<evidence type="ECO:0000256" key="1">
    <source>
        <dbReference type="ARBA" id="ARBA00004141"/>
    </source>
</evidence>
<gene>
    <name evidence="7" type="ORF">DM02DRAFT_689946</name>
</gene>
<dbReference type="InterPro" id="IPR011701">
    <property type="entry name" value="MFS"/>
</dbReference>
<feature type="transmembrane region" description="Helical" evidence="5">
    <location>
        <begin position="271"/>
        <end position="295"/>
    </location>
</feature>
<keyword evidence="8" id="KW-1185">Reference proteome</keyword>
<dbReference type="AlphaFoldDB" id="A0A2V1DBS3"/>
<keyword evidence="2 5" id="KW-0812">Transmembrane</keyword>
<evidence type="ECO:0000313" key="7">
    <source>
        <dbReference type="EMBL" id="PVH95586.1"/>
    </source>
</evidence>
<dbReference type="PANTHER" id="PTHR23502">
    <property type="entry name" value="MAJOR FACILITATOR SUPERFAMILY"/>
    <property type="match status" value="1"/>
</dbReference>
<evidence type="ECO:0000259" key="6">
    <source>
        <dbReference type="PROSITE" id="PS50850"/>
    </source>
</evidence>
<comment type="subcellular location">
    <subcellularLocation>
        <location evidence="1">Membrane</location>
        <topology evidence="1">Multi-pass membrane protein</topology>
    </subcellularLocation>
</comment>